<dbReference type="Gene3D" id="3.75.10.10">
    <property type="entry name" value="L-arginine/glycine Amidinotransferase, Chain A"/>
    <property type="match status" value="1"/>
</dbReference>
<dbReference type="PROSITE" id="PS00018">
    <property type="entry name" value="EF_HAND_1"/>
    <property type="match status" value="2"/>
</dbReference>
<dbReference type="Pfam" id="PF04371">
    <property type="entry name" value="PAD_porph"/>
    <property type="match status" value="1"/>
</dbReference>
<dbReference type="PANTHER" id="PTHR31377">
    <property type="entry name" value="AGMATINE DEIMINASE-RELATED"/>
    <property type="match status" value="1"/>
</dbReference>
<dbReference type="InterPro" id="IPR007466">
    <property type="entry name" value="Peptidyl-Arg-deiminase_porph"/>
</dbReference>
<sequence length="524" mass="58749">MKRLLSSLLLISYLFSQDRFQGELPIGLTEEEKTRIHEIYSMGRDTDPPPIPIRNVAEYERMEGVLIRYPFGISTTLIAEMSEDVTIYCLVSSGQQNSADNSMSSGGVNMENVEYILGSTDSYWTRDYGPWWVVDGDRNMSIVDFTYNRPRPNDNQAPSKMSNHLNVPYYATDILHAGGNYMTDGMGISASSDLVYEENEIPDADVLEAMLEYYGIETYHVLPDPNNTYIDHIDCWGKYLSPTKVLIRGVPSDHAQYDEIEETAEYFGNSTNEWGEPWEVYRVWTPNDQPYTNSLILNEKILVPITGGSWDDEALTVYETAFPGYEVLGFTGSWESTDALHCRVKGIPDLDMLQIFHNPINDNTAPEQNGHKVIAIVDDLSEAGLIEDSIKIFWKTADIDSWTSVLMYVTDEPDTCTGWIPATADSVMIQYFIMAADSSGRIEQSPLAGYHEFFALPTNACQTWDLGDMDNSGTLDVIDILMLADMVLTGQSLGVCCDTIADINDDGSLNVMDVVMLVNQVLFP</sequence>
<dbReference type="InterPro" id="IPR036439">
    <property type="entry name" value="Dockerin_dom_sf"/>
</dbReference>
<dbReference type="SUPFAM" id="SSF55909">
    <property type="entry name" value="Pentein"/>
    <property type="match status" value="1"/>
</dbReference>
<dbReference type="EMBL" id="UINC01008280">
    <property type="protein sequence ID" value="SVA37293.1"/>
    <property type="molecule type" value="Genomic_DNA"/>
</dbReference>
<proteinExistence type="predicted"/>
<dbReference type="InterPro" id="IPR016134">
    <property type="entry name" value="Dockerin_dom"/>
</dbReference>
<gene>
    <name evidence="3" type="ORF">METZ01_LOCUS90147</name>
</gene>
<evidence type="ECO:0000256" key="1">
    <source>
        <dbReference type="ARBA" id="ARBA00022801"/>
    </source>
</evidence>
<protein>
    <recommendedName>
        <fullName evidence="2">Dockerin domain-containing protein</fullName>
    </recommendedName>
</protein>
<keyword evidence="1" id="KW-0378">Hydrolase</keyword>
<dbReference type="GO" id="GO:0009446">
    <property type="term" value="P:putrescine biosynthetic process"/>
    <property type="evidence" value="ECO:0007669"/>
    <property type="project" value="InterPro"/>
</dbReference>
<dbReference type="Gene3D" id="1.10.1330.10">
    <property type="entry name" value="Dockerin domain"/>
    <property type="match status" value="1"/>
</dbReference>
<dbReference type="GO" id="GO:0004668">
    <property type="term" value="F:protein-arginine deiminase activity"/>
    <property type="evidence" value="ECO:0007669"/>
    <property type="project" value="InterPro"/>
</dbReference>
<feature type="domain" description="Dockerin" evidence="2">
    <location>
        <begin position="462"/>
        <end position="524"/>
    </location>
</feature>
<dbReference type="InterPro" id="IPR018247">
    <property type="entry name" value="EF_Hand_1_Ca_BS"/>
</dbReference>
<dbReference type="PROSITE" id="PS51766">
    <property type="entry name" value="DOCKERIN"/>
    <property type="match status" value="1"/>
</dbReference>
<evidence type="ECO:0000259" key="2">
    <source>
        <dbReference type="PROSITE" id="PS51766"/>
    </source>
</evidence>
<reference evidence="3" key="1">
    <citation type="submission" date="2018-05" db="EMBL/GenBank/DDBJ databases">
        <authorList>
            <person name="Lanie J.A."/>
            <person name="Ng W.-L."/>
            <person name="Kazmierczak K.M."/>
            <person name="Andrzejewski T.M."/>
            <person name="Davidsen T.M."/>
            <person name="Wayne K.J."/>
            <person name="Tettelin H."/>
            <person name="Glass J.I."/>
            <person name="Rusch D."/>
            <person name="Podicherti R."/>
            <person name="Tsui H.-C.T."/>
            <person name="Winkler M.E."/>
        </authorList>
    </citation>
    <scope>NUCLEOTIDE SEQUENCE</scope>
</reference>
<dbReference type="PANTHER" id="PTHR31377:SF0">
    <property type="entry name" value="AGMATINE DEIMINASE-RELATED"/>
    <property type="match status" value="1"/>
</dbReference>
<dbReference type="SUPFAM" id="SSF63446">
    <property type="entry name" value="Type I dockerin domain"/>
    <property type="match status" value="1"/>
</dbReference>
<dbReference type="AlphaFoldDB" id="A0A381VD30"/>
<evidence type="ECO:0000313" key="3">
    <source>
        <dbReference type="EMBL" id="SVA37293.1"/>
    </source>
</evidence>
<dbReference type="GO" id="GO:0000272">
    <property type="term" value="P:polysaccharide catabolic process"/>
    <property type="evidence" value="ECO:0007669"/>
    <property type="project" value="InterPro"/>
</dbReference>
<name>A0A381VD30_9ZZZZ</name>
<dbReference type="GO" id="GO:0047632">
    <property type="term" value="F:agmatine deiminase activity"/>
    <property type="evidence" value="ECO:0007669"/>
    <property type="project" value="TreeGrafter"/>
</dbReference>
<accession>A0A381VD30</accession>
<organism evidence="3">
    <name type="scientific">marine metagenome</name>
    <dbReference type="NCBI Taxonomy" id="408172"/>
    <lineage>
        <taxon>unclassified sequences</taxon>
        <taxon>metagenomes</taxon>
        <taxon>ecological metagenomes</taxon>
    </lineage>
</organism>